<name>A0A098M2A3_9BACL</name>
<dbReference type="STRING" id="268407.PWYN_16470"/>
<feature type="active site" evidence="5">
    <location>
        <position position="204"/>
    </location>
</feature>
<evidence type="ECO:0000256" key="2">
    <source>
        <dbReference type="ARBA" id="ARBA00023315"/>
    </source>
</evidence>
<dbReference type="Gene3D" id="3.30.70.250">
    <property type="entry name" value="Malonyl-CoA ACP transacylase, ACP-binding"/>
    <property type="match status" value="1"/>
</dbReference>
<evidence type="ECO:0000313" key="8">
    <source>
        <dbReference type="Proteomes" id="UP000029734"/>
    </source>
</evidence>
<evidence type="ECO:0000256" key="1">
    <source>
        <dbReference type="ARBA" id="ARBA00022679"/>
    </source>
</evidence>
<comment type="caution">
    <text evidence="7">The sequence shown here is derived from an EMBL/GenBank/DDBJ whole genome shotgun (WGS) entry which is preliminary data.</text>
</comment>
<keyword evidence="1 4" id="KW-0808">Transferase</keyword>
<comment type="catalytic activity">
    <reaction evidence="3 4">
        <text>holo-[ACP] + malonyl-CoA = malonyl-[ACP] + CoA</text>
        <dbReference type="Rhea" id="RHEA:41792"/>
        <dbReference type="Rhea" id="RHEA-COMP:9623"/>
        <dbReference type="Rhea" id="RHEA-COMP:9685"/>
        <dbReference type="ChEBI" id="CHEBI:57287"/>
        <dbReference type="ChEBI" id="CHEBI:57384"/>
        <dbReference type="ChEBI" id="CHEBI:64479"/>
        <dbReference type="ChEBI" id="CHEBI:78449"/>
        <dbReference type="EC" id="2.3.1.39"/>
    </reaction>
</comment>
<reference evidence="7 8" key="2">
    <citation type="submission" date="2014-10" db="EMBL/GenBank/DDBJ databases">
        <title>Comparative genomics of the Paenibacillus odorifer group.</title>
        <authorList>
            <person name="Tsai Y.-C."/>
            <person name="Martin N."/>
            <person name="Korlach J."/>
            <person name="Wiedmann M."/>
        </authorList>
    </citation>
    <scope>NUCLEOTIDE SEQUENCE [LARGE SCALE GENOMIC DNA]</scope>
    <source>
        <strain evidence="7 8">DSM 18334</strain>
    </source>
</reference>
<dbReference type="InterPro" id="IPR014043">
    <property type="entry name" value="Acyl_transferase_dom"/>
</dbReference>
<dbReference type="SUPFAM" id="SSF52151">
    <property type="entry name" value="FabD/lysophospholipase-like"/>
    <property type="match status" value="1"/>
</dbReference>
<dbReference type="InterPro" id="IPR016036">
    <property type="entry name" value="Malonyl_transacylase_ACP-bd"/>
</dbReference>
<dbReference type="SMART" id="SM00827">
    <property type="entry name" value="PKS_AT"/>
    <property type="match status" value="1"/>
</dbReference>
<organism evidence="7 8">
    <name type="scientific">Paenibacillus wynnii</name>
    <dbReference type="NCBI Taxonomy" id="268407"/>
    <lineage>
        <taxon>Bacteria</taxon>
        <taxon>Bacillati</taxon>
        <taxon>Bacillota</taxon>
        <taxon>Bacilli</taxon>
        <taxon>Bacillales</taxon>
        <taxon>Paenibacillaceae</taxon>
        <taxon>Paenibacillus</taxon>
    </lineage>
</organism>
<dbReference type="InterPro" id="IPR050858">
    <property type="entry name" value="Mal-CoA-ACP_Trans/PKS_FabD"/>
</dbReference>
<dbReference type="SUPFAM" id="SSF55048">
    <property type="entry name" value="Probable ACP-binding domain of malonyl-CoA ACP transacylase"/>
    <property type="match status" value="1"/>
</dbReference>
<protein>
    <recommendedName>
        <fullName evidence="4">Malonyl CoA-acyl carrier protein transacylase</fullName>
        <ecNumber evidence="4">2.3.1.39</ecNumber>
    </recommendedName>
</protein>
<evidence type="ECO:0000256" key="5">
    <source>
        <dbReference type="PIRSR" id="PIRSR000446-1"/>
    </source>
</evidence>
<dbReference type="PIRSF" id="PIRSF000446">
    <property type="entry name" value="Mct"/>
    <property type="match status" value="1"/>
</dbReference>
<dbReference type="GO" id="GO:0004314">
    <property type="term" value="F:[acyl-carrier-protein] S-malonyltransferase activity"/>
    <property type="evidence" value="ECO:0007669"/>
    <property type="project" value="UniProtKB-EC"/>
</dbReference>
<reference evidence="7 8" key="1">
    <citation type="submission" date="2014-08" db="EMBL/GenBank/DDBJ databases">
        <authorList>
            <person name="den Bakker H.C."/>
        </authorList>
    </citation>
    <scope>NUCLEOTIDE SEQUENCE [LARGE SCALE GENOMIC DNA]</scope>
    <source>
        <strain evidence="7 8">DSM 18334</strain>
    </source>
</reference>
<dbReference type="InterPro" id="IPR001227">
    <property type="entry name" value="Ac_transferase_dom_sf"/>
</dbReference>
<evidence type="ECO:0000259" key="6">
    <source>
        <dbReference type="SMART" id="SM00827"/>
    </source>
</evidence>
<dbReference type="eggNOG" id="COG0331">
    <property type="taxonomic scope" value="Bacteria"/>
</dbReference>
<keyword evidence="2 4" id="KW-0012">Acyltransferase</keyword>
<accession>A0A098M2A3</accession>
<dbReference type="PANTHER" id="PTHR42681:SF1">
    <property type="entry name" value="MALONYL-COA-ACYL CARRIER PROTEIN TRANSACYLASE, MITOCHONDRIAL"/>
    <property type="match status" value="1"/>
</dbReference>
<dbReference type="GO" id="GO:0005829">
    <property type="term" value="C:cytosol"/>
    <property type="evidence" value="ECO:0007669"/>
    <property type="project" value="TreeGrafter"/>
</dbReference>
<dbReference type="OrthoDB" id="9805460at2"/>
<dbReference type="EC" id="2.3.1.39" evidence="4"/>
<dbReference type="Proteomes" id="UP000029734">
    <property type="component" value="Unassembled WGS sequence"/>
</dbReference>
<gene>
    <name evidence="7" type="ORF">PWYN_16470</name>
</gene>
<feature type="active site" evidence="5">
    <location>
        <position position="91"/>
    </location>
</feature>
<evidence type="ECO:0000256" key="4">
    <source>
        <dbReference type="PIRNR" id="PIRNR000446"/>
    </source>
</evidence>
<dbReference type="GO" id="GO:0006633">
    <property type="term" value="P:fatty acid biosynthetic process"/>
    <property type="evidence" value="ECO:0007669"/>
    <property type="project" value="TreeGrafter"/>
</dbReference>
<evidence type="ECO:0000313" key="7">
    <source>
        <dbReference type="EMBL" id="KGE16340.1"/>
    </source>
</evidence>
<dbReference type="InterPro" id="IPR016035">
    <property type="entry name" value="Acyl_Trfase/lysoPLipase"/>
</dbReference>
<keyword evidence="8" id="KW-1185">Reference proteome</keyword>
<proteinExistence type="inferred from homology"/>
<dbReference type="RefSeq" id="WP_036654068.1">
    <property type="nucleotide sequence ID" value="NZ_JQCR01000003.1"/>
</dbReference>
<dbReference type="AlphaFoldDB" id="A0A098M2A3"/>
<evidence type="ECO:0000256" key="3">
    <source>
        <dbReference type="ARBA" id="ARBA00048462"/>
    </source>
</evidence>
<sequence length="319" mass="35456">MRFAVLFPGQGSQYIGMCKDLIEKFPVAAKVFEEANSSLNFDIRSLILNGRLEELTRSENAQPAVVTASYALFRVFNDQYGLTPYCSAGHSLGEISALIAAGALSFSEGVTYARQRGSIMHRALEEKKGRAGIVVDLDIEVLNNIIASILVNDYVAVSGYNSPKQFIVAGYPSALRSLEKEVDKYGGQFIPFRMMPMKADAPYHTALMTYLKPELEEALRNLKFEQTSFDLWSTVTGKIIEPTDCIPSILGNQLVLPVQWNQVLSSIQDSGVDLFIDIGPQQITRNLMKENPELPVSLAFDDEEDRKKLGEMLNMEVIL</sequence>
<comment type="similarity">
    <text evidence="4">Belongs to the fabD family.</text>
</comment>
<dbReference type="InterPro" id="IPR024925">
    <property type="entry name" value="Malonyl_CoA-ACP_transAc"/>
</dbReference>
<dbReference type="EMBL" id="JQCR01000003">
    <property type="protein sequence ID" value="KGE16340.1"/>
    <property type="molecule type" value="Genomic_DNA"/>
</dbReference>
<dbReference type="PANTHER" id="PTHR42681">
    <property type="entry name" value="MALONYL-COA-ACYL CARRIER PROTEIN TRANSACYLASE, MITOCHONDRIAL"/>
    <property type="match status" value="1"/>
</dbReference>
<dbReference type="Gene3D" id="3.40.366.10">
    <property type="entry name" value="Malonyl-Coenzyme A Acyl Carrier Protein, domain 2"/>
    <property type="match status" value="1"/>
</dbReference>
<feature type="domain" description="Malonyl-CoA:ACP transacylase (MAT)" evidence="6">
    <location>
        <begin position="6"/>
        <end position="309"/>
    </location>
</feature>
<dbReference type="Pfam" id="PF00698">
    <property type="entry name" value="Acyl_transf_1"/>
    <property type="match status" value="1"/>
</dbReference>